<dbReference type="Gene3D" id="2.40.170.20">
    <property type="entry name" value="TonB-dependent receptor, beta-barrel domain"/>
    <property type="match status" value="1"/>
</dbReference>
<keyword evidence="2" id="KW-0472">Membrane</keyword>
<accession>A0ABP7UN81</accession>
<evidence type="ECO:0000313" key="5">
    <source>
        <dbReference type="Proteomes" id="UP001500426"/>
    </source>
</evidence>
<keyword evidence="3" id="KW-0998">Cell outer membrane</keyword>
<sequence>MKKMKINFQYKIAIVTVLLGTQITFAQKKDENIGTEVVNVVKPYTPTISDAFKVKETPSLEDDDNSKKENIQYNIFSFPVASTFTPSKGKAAGVDKGKQEKLYSNYATLAAGNYGNINAELFVTQTLESGDYVGAMLRHLSSQGGIKDLDLDDKFSNSSIDLTYGSKSRNLSWNADLGYQHQMYNWYGLNPLFYENFIPADKDAFINGIDSKQTYQTISLGGRLALGESVLKEATIKFNRFSDAFSSGENRLVAKPSLGFDVMDEKIKVDFVFDYINGKFDKDYNGITELKYGYTNVGMKPSFQINKDDLSVNLGVGFFYSMATESGKNKFFIYPNITASYKVVGDLMVAYAGAEGALKQNSYQEFVQENFFVSPTLGIGPTDQKFDIYVGLKGKLANTIGYNIRGSLMNEGGKPMFISNQIPFSNNNKNGYTYGNSFNVVYDDVKTVSFYGELKADFSKNVSFGVNGTFSSYTTDIQEEAWNLPALKLGANLDFNITDKWYAGTSVFFVGERKDLKFVQTALAIFPPTYTTETTTLDSYFDLNAHIGFKYNERLTFFLKGNNLANQSYQRWINYPVQGVQGLLGANYKFDF</sequence>
<gene>
    <name evidence="4" type="ORF">GCM10022388_12150</name>
</gene>
<dbReference type="Proteomes" id="UP001500426">
    <property type="component" value="Unassembled WGS sequence"/>
</dbReference>
<evidence type="ECO:0000256" key="1">
    <source>
        <dbReference type="ARBA" id="ARBA00004442"/>
    </source>
</evidence>
<evidence type="ECO:0000313" key="4">
    <source>
        <dbReference type="EMBL" id="GAA4048164.1"/>
    </source>
</evidence>
<comment type="subcellular location">
    <subcellularLocation>
        <location evidence="1">Cell outer membrane</location>
    </subcellularLocation>
</comment>
<evidence type="ECO:0000256" key="2">
    <source>
        <dbReference type="ARBA" id="ARBA00023136"/>
    </source>
</evidence>
<evidence type="ECO:0000256" key="3">
    <source>
        <dbReference type="ARBA" id="ARBA00023237"/>
    </source>
</evidence>
<keyword evidence="5" id="KW-1185">Reference proteome</keyword>
<dbReference type="InterPro" id="IPR036942">
    <property type="entry name" value="Beta-barrel_TonB_sf"/>
</dbReference>
<reference evidence="5" key="1">
    <citation type="journal article" date="2019" name="Int. J. Syst. Evol. Microbiol.">
        <title>The Global Catalogue of Microorganisms (GCM) 10K type strain sequencing project: providing services to taxonomists for standard genome sequencing and annotation.</title>
        <authorList>
            <consortium name="The Broad Institute Genomics Platform"/>
            <consortium name="The Broad Institute Genome Sequencing Center for Infectious Disease"/>
            <person name="Wu L."/>
            <person name="Ma J."/>
        </authorList>
    </citation>
    <scope>NUCLEOTIDE SEQUENCE [LARGE SCALE GENOMIC DNA]</scope>
    <source>
        <strain evidence="5">JCM 17068</strain>
    </source>
</reference>
<organism evidence="4 5">
    <name type="scientific">Flavobacterium chungnamense</name>
    <dbReference type="NCBI Taxonomy" id="706182"/>
    <lineage>
        <taxon>Bacteria</taxon>
        <taxon>Pseudomonadati</taxon>
        <taxon>Bacteroidota</taxon>
        <taxon>Flavobacteriia</taxon>
        <taxon>Flavobacteriales</taxon>
        <taxon>Flavobacteriaceae</taxon>
        <taxon>Flavobacterium</taxon>
    </lineage>
</organism>
<keyword evidence="4" id="KW-0675">Receptor</keyword>
<dbReference type="SUPFAM" id="SSF56935">
    <property type="entry name" value="Porins"/>
    <property type="match status" value="1"/>
</dbReference>
<comment type="caution">
    <text evidence="4">The sequence shown here is derived from an EMBL/GenBank/DDBJ whole genome shotgun (WGS) entry which is preliminary data.</text>
</comment>
<name>A0ABP7UN81_9FLAO</name>
<protein>
    <submittedName>
        <fullName evidence="4">TonB-dependent receptor</fullName>
    </submittedName>
</protein>
<dbReference type="EMBL" id="BAABCS010000014">
    <property type="protein sequence ID" value="GAA4048164.1"/>
    <property type="molecule type" value="Genomic_DNA"/>
</dbReference>
<proteinExistence type="predicted"/>